<reference evidence="2 3" key="1">
    <citation type="submission" date="2019-05" db="EMBL/GenBank/DDBJ databases">
        <title>Emergence of the Ug99 lineage of the wheat stem rust pathogen through somatic hybridization.</title>
        <authorList>
            <person name="Li F."/>
            <person name="Upadhyaya N.M."/>
            <person name="Sperschneider J."/>
            <person name="Matny O."/>
            <person name="Nguyen-Phuc H."/>
            <person name="Mago R."/>
            <person name="Raley C."/>
            <person name="Miller M.E."/>
            <person name="Silverstein K.A.T."/>
            <person name="Henningsen E."/>
            <person name="Hirsch C.D."/>
            <person name="Visser B."/>
            <person name="Pretorius Z.A."/>
            <person name="Steffenson B.J."/>
            <person name="Schwessinger B."/>
            <person name="Dodds P.N."/>
            <person name="Figueroa M."/>
        </authorList>
    </citation>
    <scope>NUCLEOTIDE SEQUENCE [LARGE SCALE GENOMIC DNA]</scope>
    <source>
        <strain evidence="2">21-0</strain>
    </source>
</reference>
<comment type="caution">
    <text evidence="2">The sequence shown here is derived from an EMBL/GenBank/DDBJ whole genome shotgun (WGS) entry which is preliminary data.</text>
</comment>
<dbReference type="Proteomes" id="UP000324748">
    <property type="component" value="Unassembled WGS sequence"/>
</dbReference>
<evidence type="ECO:0000256" key="1">
    <source>
        <dbReference type="SAM" id="SignalP"/>
    </source>
</evidence>
<organism evidence="2 3">
    <name type="scientific">Puccinia graminis f. sp. tritici</name>
    <dbReference type="NCBI Taxonomy" id="56615"/>
    <lineage>
        <taxon>Eukaryota</taxon>
        <taxon>Fungi</taxon>
        <taxon>Dikarya</taxon>
        <taxon>Basidiomycota</taxon>
        <taxon>Pucciniomycotina</taxon>
        <taxon>Pucciniomycetes</taxon>
        <taxon>Pucciniales</taxon>
        <taxon>Pucciniaceae</taxon>
        <taxon>Puccinia</taxon>
    </lineage>
</organism>
<feature type="signal peptide" evidence="1">
    <location>
        <begin position="1"/>
        <end position="25"/>
    </location>
</feature>
<accession>A0A5B0PJF1</accession>
<gene>
    <name evidence="2" type="ORF">PGT21_001903</name>
</gene>
<feature type="chain" id="PRO_5022743436" evidence="1">
    <location>
        <begin position="26"/>
        <end position="191"/>
    </location>
</feature>
<proteinExistence type="predicted"/>
<evidence type="ECO:0000313" key="2">
    <source>
        <dbReference type="EMBL" id="KAA1100932.1"/>
    </source>
</evidence>
<keyword evidence="1" id="KW-0732">Signal</keyword>
<keyword evidence="3" id="KW-1185">Reference proteome</keyword>
<name>A0A5B0PJF1_PUCGR</name>
<dbReference type="OrthoDB" id="2495074at2759"/>
<dbReference type="EMBL" id="VSWC01000053">
    <property type="protein sequence ID" value="KAA1100932.1"/>
    <property type="molecule type" value="Genomic_DNA"/>
</dbReference>
<sequence length="191" mass="21718">MLSHDRAIVILEALLAFWFFQLAGSTQPALVKRVSDPMAIPDPPQKPVVWTNIHCGDEFGSYRPADPLLRSCTDYGLRKYSCDTSQCHMGTAYDSPKTGPLNQLLYFRGCHKLGTKDQTTYLVYAYSYLARNKKGFLIALGFAIGDMTETVYSFKCPWDDNSARNNRRVWCDKCYQSQDSQIKKPPRPTII</sequence>
<evidence type="ECO:0000313" key="3">
    <source>
        <dbReference type="Proteomes" id="UP000324748"/>
    </source>
</evidence>
<protein>
    <submittedName>
        <fullName evidence="2">Uncharacterized protein</fullName>
    </submittedName>
</protein>
<dbReference type="AlphaFoldDB" id="A0A5B0PJF1"/>